<gene>
    <name evidence="7" type="ORF">MB824_02320</name>
</gene>
<feature type="compositionally biased region" description="Polar residues" evidence="6">
    <location>
        <begin position="142"/>
        <end position="151"/>
    </location>
</feature>
<dbReference type="EMBL" id="JAKOOW010000007">
    <property type="protein sequence ID" value="MCG6503333.1"/>
    <property type="molecule type" value="Genomic_DNA"/>
</dbReference>
<keyword evidence="8" id="KW-1185">Reference proteome</keyword>
<reference evidence="7 8" key="1">
    <citation type="submission" date="2022-02" db="EMBL/GenBank/DDBJ databases">
        <title>Genome sequence data of Kingella unionensis sp. nov. strain CICC 24913 (CCUG 75125).</title>
        <authorList>
            <person name="Xiao M."/>
        </authorList>
    </citation>
    <scope>NUCLEOTIDE SEQUENCE [LARGE SCALE GENOMIC DNA]</scope>
    <source>
        <strain evidence="7 8">CICC 24913</strain>
    </source>
</reference>
<evidence type="ECO:0000313" key="7">
    <source>
        <dbReference type="EMBL" id="MCG6503333.1"/>
    </source>
</evidence>
<dbReference type="Proteomes" id="UP001298424">
    <property type="component" value="Unassembled WGS sequence"/>
</dbReference>
<evidence type="ECO:0000256" key="2">
    <source>
        <dbReference type="ARBA" id="ARBA00010740"/>
    </source>
</evidence>
<evidence type="ECO:0000256" key="6">
    <source>
        <dbReference type="SAM" id="MobiDB-lite"/>
    </source>
</evidence>
<accession>A0ABS9NKL2</accession>
<protein>
    <recommendedName>
        <fullName evidence="3">Large ribosomal RNA subunit accumulation protein YceD</fullName>
    </recommendedName>
    <alternativeName>
        <fullName evidence="5">23S rRNA accumulation protein YceD</fullName>
    </alternativeName>
</protein>
<dbReference type="InterPro" id="IPR039255">
    <property type="entry name" value="YceD_bac"/>
</dbReference>
<comment type="caution">
    <text evidence="7">The sequence shown here is derived from an EMBL/GenBank/DDBJ whole genome shotgun (WGS) entry which is preliminary data.</text>
</comment>
<comment type="similarity">
    <text evidence="2">Belongs to the DUF177 domain family.</text>
</comment>
<comment type="function">
    <text evidence="1">Plays a role in synthesis, processing and/or stability of 23S rRNA.</text>
</comment>
<proteinExistence type="inferred from homology"/>
<keyword evidence="4" id="KW-0690">Ribosome biogenesis</keyword>
<evidence type="ECO:0000313" key="8">
    <source>
        <dbReference type="Proteomes" id="UP001298424"/>
    </source>
</evidence>
<evidence type="ECO:0000256" key="4">
    <source>
        <dbReference type="ARBA" id="ARBA00022517"/>
    </source>
</evidence>
<dbReference type="InterPro" id="IPR003772">
    <property type="entry name" value="YceD"/>
</dbReference>
<sequence>MSDRISIDAEAFAASGQTLQGKVSLQDLDARSHSPDIADLAAEVSYSLAAGRDDWDRIRLRLHLAGSLKLCCQRCLQPFDFELDETAQVVLFADEEALDQAVQDDDTLEGMVCGRELDVYSLLEDQILMALPFSPKHENCGSGETSVQSDKPNPFAALAGLKKPD</sequence>
<evidence type="ECO:0000256" key="3">
    <source>
        <dbReference type="ARBA" id="ARBA00015716"/>
    </source>
</evidence>
<feature type="region of interest" description="Disordered" evidence="6">
    <location>
        <begin position="138"/>
        <end position="165"/>
    </location>
</feature>
<dbReference type="RefSeq" id="WP_238745612.1">
    <property type="nucleotide sequence ID" value="NZ_JAKOOW010000007.1"/>
</dbReference>
<dbReference type="PANTHER" id="PTHR38099">
    <property type="entry name" value="LARGE RIBOSOMAL RNA SUBUNIT ACCUMULATION PROTEIN YCED"/>
    <property type="match status" value="1"/>
</dbReference>
<name>A0ABS9NKL2_9NEIS</name>
<dbReference type="Pfam" id="PF02620">
    <property type="entry name" value="YceD"/>
    <property type="match status" value="1"/>
</dbReference>
<organism evidence="7 8">
    <name type="scientific">Kingella pumchi</name>
    <dbReference type="NCBI Taxonomy" id="2779506"/>
    <lineage>
        <taxon>Bacteria</taxon>
        <taxon>Pseudomonadati</taxon>
        <taxon>Pseudomonadota</taxon>
        <taxon>Betaproteobacteria</taxon>
        <taxon>Neisseriales</taxon>
        <taxon>Neisseriaceae</taxon>
        <taxon>Kingella</taxon>
    </lineage>
</organism>
<evidence type="ECO:0000256" key="5">
    <source>
        <dbReference type="ARBA" id="ARBA00031841"/>
    </source>
</evidence>
<evidence type="ECO:0000256" key="1">
    <source>
        <dbReference type="ARBA" id="ARBA00002868"/>
    </source>
</evidence>
<dbReference type="PANTHER" id="PTHR38099:SF1">
    <property type="entry name" value="LARGE RIBOSOMAL RNA SUBUNIT ACCUMULATION PROTEIN YCED"/>
    <property type="match status" value="1"/>
</dbReference>